<evidence type="ECO:0000256" key="1">
    <source>
        <dbReference type="ARBA" id="ARBA00001946"/>
    </source>
</evidence>
<evidence type="ECO:0000313" key="9">
    <source>
        <dbReference type="Proteomes" id="UP000199040"/>
    </source>
</evidence>
<evidence type="ECO:0000313" key="8">
    <source>
        <dbReference type="EMBL" id="SFH27067.1"/>
    </source>
</evidence>
<dbReference type="SUPFAM" id="SSF48576">
    <property type="entry name" value="Terpenoid synthases"/>
    <property type="match status" value="1"/>
</dbReference>
<evidence type="ECO:0000256" key="7">
    <source>
        <dbReference type="RuleBase" id="RU004466"/>
    </source>
</evidence>
<comment type="cofactor">
    <cofactor evidence="1">
        <name>Mg(2+)</name>
        <dbReference type="ChEBI" id="CHEBI:18420"/>
    </cofactor>
</comment>
<name>A0A1I2YNE6_9GAMM</name>
<dbReference type="SFLD" id="SFLDS00005">
    <property type="entry name" value="Isoprenoid_Synthase_Type_I"/>
    <property type="match status" value="1"/>
</dbReference>
<evidence type="ECO:0000256" key="4">
    <source>
        <dbReference type="ARBA" id="ARBA00022723"/>
    </source>
</evidence>
<evidence type="ECO:0000256" key="6">
    <source>
        <dbReference type="ARBA" id="ARBA00023229"/>
    </source>
</evidence>
<evidence type="ECO:0000256" key="3">
    <source>
        <dbReference type="ARBA" id="ARBA00022679"/>
    </source>
</evidence>
<keyword evidence="4" id="KW-0479">Metal-binding</keyword>
<keyword evidence="5" id="KW-0460">Magnesium</keyword>
<evidence type="ECO:0000256" key="2">
    <source>
        <dbReference type="ARBA" id="ARBA00006706"/>
    </source>
</evidence>
<dbReference type="Proteomes" id="UP000199040">
    <property type="component" value="Unassembled WGS sequence"/>
</dbReference>
<dbReference type="RefSeq" id="WP_092843117.1">
    <property type="nucleotide sequence ID" value="NZ_FOPY01000002.1"/>
</dbReference>
<dbReference type="FunFam" id="1.10.600.10:FF:000001">
    <property type="entry name" value="Geranylgeranyl diphosphate synthase"/>
    <property type="match status" value="1"/>
</dbReference>
<dbReference type="STRING" id="442341.SAMN04487959_10234"/>
<dbReference type="PANTHER" id="PTHR43281:SF1">
    <property type="entry name" value="FARNESYL DIPHOSPHATE SYNTHASE"/>
    <property type="match status" value="1"/>
</dbReference>
<keyword evidence="9" id="KW-1185">Reference proteome</keyword>
<dbReference type="PANTHER" id="PTHR43281">
    <property type="entry name" value="FARNESYL DIPHOSPHATE SYNTHASE"/>
    <property type="match status" value="1"/>
</dbReference>
<dbReference type="EMBL" id="FOPY01000002">
    <property type="protein sequence ID" value="SFH27067.1"/>
    <property type="molecule type" value="Genomic_DNA"/>
</dbReference>
<organism evidence="8 9">
    <name type="scientific">Modicisalibacter xianhensis</name>
    <dbReference type="NCBI Taxonomy" id="442341"/>
    <lineage>
        <taxon>Bacteria</taxon>
        <taxon>Pseudomonadati</taxon>
        <taxon>Pseudomonadota</taxon>
        <taxon>Gammaproteobacteria</taxon>
        <taxon>Oceanospirillales</taxon>
        <taxon>Halomonadaceae</taxon>
        <taxon>Modicisalibacter</taxon>
    </lineage>
</organism>
<accession>A0A1I2YNE6</accession>
<comment type="similarity">
    <text evidence="2 7">Belongs to the FPP/GGPP synthase family.</text>
</comment>
<dbReference type="PROSITE" id="PS00723">
    <property type="entry name" value="POLYPRENYL_SYNTHASE_1"/>
    <property type="match status" value="1"/>
</dbReference>
<sequence>MGSISHRPDAGNMAASEFAELRRQVDARLDELLPKVGGDAVSLAMRDCLLAGGKRVRPSLLVLAARGLGHESPALLDLGCAVEMIHSASLILDDLPCMDDASLRRGRPTTHRQYGEDVAMLSMVALLSRAFGLVSAAPGIAPDIRAEMVTQLSRAVGEQGLVRGQYQDLHAAEHLLDVDDVTTTNTLKTGALFQATLALAGLAASASATVASHLQYFALALGQAYQLYDDLTDGLAVNGKDIDQDRGKATLVALLGEREVRRRLAGHLAEADLHLVAVFGADSPLSRFIHALFSRAENQPGVVRSSGKLAFPLTRL</sequence>
<dbReference type="GO" id="GO:0016114">
    <property type="term" value="P:terpenoid biosynthetic process"/>
    <property type="evidence" value="ECO:0007669"/>
    <property type="project" value="UniProtKB-ARBA"/>
</dbReference>
<protein>
    <submittedName>
        <fullName evidence="8">Geranylgeranyl diphosphate synthase, type II</fullName>
    </submittedName>
</protein>
<keyword evidence="3 7" id="KW-0808">Transferase</keyword>
<keyword evidence="6" id="KW-0414">Isoprene biosynthesis</keyword>
<dbReference type="InterPro" id="IPR000092">
    <property type="entry name" value="Polyprenyl_synt"/>
</dbReference>
<gene>
    <name evidence="8" type="ORF">SAMN04487959_10234</name>
</gene>
<evidence type="ECO:0000256" key="5">
    <source>
        <dbReference type="ARBA" id="ARBA00022842"/>
    </source>
</evidence>
<dbReference type="AlphaFoldDB" id="A0A1I2YNE6"/>
<reference evidence="8 9" key="1">
    <citation type="submission" date="2016-10" db="EMBL/GenBank/DDBJ databases">
        <authorList>
            <person name="de Groot N.N."/>
        </authorList>
    </citation>
    <scope>NUCLEOTIDE SEQUENCE [LARGE SCALE GENOMIC DNA]</scope>
    <source>
        <strain evidence="8 9">CGMCC 1.6848</strain>
    </source>
</reference>
<dbReference type="PROSITE" id="PS00444">
    <property type="entry name" value="POLYPRENYL_SYNTHASE_2"/>
    <property type="match status" value="1"/>
</dbReference>
<dbReference type="GO" id="GO:0004659">
    <property type="term" value="F:prenyltransferase activity"/>
    <property type="evidence" value="ECO:0007669"/>
    <property type="project" value="InterPro"/>
</dbReference>
<dbReference type="Pfam" id="PF00348">
    <property type="entry name" value="polyprenyl_synt"/>
    <property type="match status" value="1"/>
</dbReference>
<dbReference type="GO" id="GO:0008654">
    <property type="term" value="P:phospholipid biosynthetic process"/>
    <property type="evidence" value="ECO:0007669"/>
    <property type="project" value="UniProtKB-ARBA"/>
</dbReference>
<dbReference type="GO" id="GO:0046872">
    <property type="term" value="F:metal ion binding"/>
    <property type="evidence" value="ECO:0007669"/>
    <property type="project" value="UniProtKB-KW"/>
</dbReference>
<proteinExistence type="inferred from homology"/>
<dbReference type="Gene3D" id="1.10.600.10">
    <property type="entry name" value="Farnesyl Diphosphate Synthase"/>
    <property type="match status" value="1"/>
</dbReference>
<dbReference type="InterPro" id="IPR008949">
    <property type="entry name" value="Isoprenoid_synthase_dom_sf"/>
</dbReference>
<dbReference type="InterPro" id="IPR033749">
    <property type="entry name" value="Polyprenyl_synt_CS"/>
</dbReference>